<evidence type="ECO:0000259" key="16">
    <source>
        <dbReference type="Pfam" id="PF07715"/>
    </source>
</evidence>
<proteinExistence type="inferred from homology"/>
<keyword evidence="8 13" id="KW-0798">TonB box</keyword>
<evidence type="ECO:0000313" key="18">
    <source>
        <dbReference type="Proteomes" id="UP000286100"/>
    </source>
</evidence>
<keyword evidence="4 12" id="KW-1134">Transmembrane beta strand</keyword>
<keyword evidence="11 12" id="KW-0998">Cell outer membrane</keyword>
<dbReference type="EMBL" id="QYUM01000002">
    <property type="protein sequence ID" value="RJF93433.1"/>
    <property type="molecule type" value="Genomic_DNA"/>
</dbReference>
<feature type="domain" description="TonB-dependent receptor-like beta-barrel" evidence="15">
    <location>
        <begin position="250"/>
        <end position="782"/>
    </location>
</feature>
<dbReference type="OrthoDB" id="9760333at2"/>
<dbReference type="Gene3D" id="2.170.130.10">
    <property type="entry name" value="TonB-dependent receptor, plug domain"/>
    <property type="match status" value="1"/>
</dbReference>
<sequence length="824" mass="88895">MSTKSSPKPARHAASPAFLALTCVGFLSSAPAFATDAVDTPATDPVEQRAIIVTGEAEAEVESPKATAPLLDTPQTITVISDQTLRKQNLLTLRDALATIPGITFGAGEGGGGYGDSINLRGYSANNDITQDGVRDSAQYTRSDPFNLQQIEVYNGANSVFNGSGSVGGTINLVSKVPQPTDLTIVQGSVGTDNYYRGTIDSNVRVNDLIAVRLNAAYHRSDVPGRDVEKYQRWGVAPSITLGIEGPTSLTLAYFHQRDDNIPIYGVPYFKNQLNDGPLEEVDDSDYFGIRNLDEQETTVDRLTATFSHDFSDSVTIRNLTRWQRVHQYSQTSAPQGTFCLTETGRQPISGGANDSVGLACTATINNVSINNAPIANVTVTVPPGFFQPNGPRGLVRDQLNQLLHNQTDLRVISGEQGKLRNTLVIGASLSWEDYSITTASLARNAAGAAVLLPQISLANPDTVYTGPINFTVTARSRSESRNKAIYAFDTLEIGSMFELNGGIRYESNKADFRNVPLAFYPPGTTPLTALQQLPQQSDETLFSWRAGAVFKPVETVSLYAAYGNSKTPSSATVRLGCGVVPPQGAANPCSVAPEKARNIEFGIKADVLDNALQLTAAIFRNERTNFRIPSNDTTLPSGLQVLDGRSRVDGIALGATGKITPDWTIFANYTYLKSKVLQSVSDFCLANPGRTGCNNSAAIPDPQRGDELVQTPKHAGSLFTSYTLPFGLEIGYGLTYQGSFALHQSALLNQRQYRSDDYLIHRAFLSYAFDNGLTAQLNVQNFTNERYFTNIRNNINATSGAVTGGWAAPGEDRSAVLSLFYSF</sequence>
<dbReference type="GO" id="GO:0015344">
    <property type="term" value="F:siderophore uptake transmembrane transporter activity"/>
    <property type="evidence" value="ECO:0007669"/>
    <property type="project" value="TreeGrafter"/>
</dbReference>
<keyword evidence="9 12" id="KW-0472">Membrane</keyword>
<dbReference type="RefSeq" id="WP_119759711.1">
    <property type="nucleotide sequence ID" value="NZ_QYUM01000002.1"/>
</dbReference>
<dbReference type="Gene3D" id="2.40.170.20">
    <property type="entry name" value="TonB-dependent receptor, beta-barrel domain"/>
    <property type="match status" value="1"/>
</dbReference>
<evidence type="ECO:0000256" key="14">
    <source>
        <dbReference type="SAM" id="SignalP"/>
    </source>
</evidence>
<dbReference type="InterPro" id="IPR012910">
    <property type="entry name" value="Plug_dom"/>
</dbReference>
<dbReference type="PANTHER" id="PTHR32552">
    <property type="entry name" value="FERRICHROME IRON RECEPTOR-RELATED"/>
    <property type="match status" value="1"/>
</dbReference>
<dbReference type="PROSITE" id="PS52016">
    <property type="entry name" value="TONB_DEPENDENT_REC_3"/>
    <property type="match status" value="1"/>
</dbReference>
<gene>
    <name evidence="17" type="ORF">D3876_03610</name>
</gene>
<comment type="caution">
    <text evidence="17">The sequence shown here is derived from an EMBL/GenBank/DDBJ whole genome shotgun (WGS) entry which is preliminary data.</text>
</comment>
<evidence type="ECO:0000256" key="6">
    <source>
        <dbReference type="ARBA" id="ARBA00022729"/>
    </source>
</evidence>
<name>A0A418WQB5_9SPHN</name>
<protein>
    <submittedName>
        <fullName evidence="17">TonB-dependent siderophore receptor</fullName>
    </submittedName>
</protein>
<evidence type="ECO:0000256" key="11">
    <source>
        <dbReference type="ARBA" id="ARBA00023237"/>
    </source>
</evidence>
<dbReference type="AlphaFoldDB" id="A0A418WQB5"/>
<feature type="chain" id="PRO_5019367470" evidence="14">
    <location>
        <begin position="35"/>
        <end position="824"/>
    </location>
</feature>
<dbReference type="Proteomes" id="UP000286100">
    <property type="component" value="Unassembled WGS sequence"/>
</dbReference>
<organism evidence="17 18">
    <name type="scientific">Sphingomonas cavernae</name>
    <dbReference type="NCBI Taxonomy" id="2320861"/>
    <lineage>
        <taxon>Bacteria</taxon>
        <taxon>Pseudomonadati</taxon>
        <taxon>Pseudomonadota</taxon>
        <taxon>Alphaproteobacteria</taxon>
        <taxon>Sphingomonadales</taxon>
        <taxon>Sphingomonadaceae</taxon>
        <taxon>Sphingomonas</taxon>
    </lineage>
</organism>
<evidence type="ECO:0000313" key="17">
    <source>
        <dbReference type="EMBL" id="RJF93433.1"/>
    </source>
</evidence>
<dbReference type="FunFam" id="2.170.130.10:FF:000001">
    <property type="entry name" value="Catecholate siderophore TonB-dependent receptor"/>
    <property type="match status" value="1"/>
</dbReference>
<dbReference type="InterPro" id="IPR039426">
    <property type="entry name" value="TonB-dep_rcpt-like"/>
</dbReference>
<evidence type="ECO:0000256" key="2">
    <source>
        <dbReference type="ARBA" id="ARBA00009810"/>
    </source>
</evidence>
<dbReference type="InterPro" id="IPR037066">
    <property type="entry name" value="Plug_dom_sf"/>
</dbReference>
<evidence type="ECO:0000256" key="3">
    <source>
        <dbReference type="ARBA" id="ARBA00022448"/>
    </source>
</evidence>
<dbReference type="Pfam" id="PF00593">
    <property type="entry name" value="TonB_dep_Rec_b-barrel"/>
    <property type="match status" value="1"/>
</dbReference>
<evidence type="ECO:0000259" key="15">
    <source>
        <dbReference type="Pfam" id="PF00593"/>
    </source>
</evidence>
<dbReference type="SUPFAM" id="SSF56935">
    <property type="entry name" value="Porins"/>
    <property type="match status" value="1"/>
</dbReference>
<comment type="similarity">
    <text evidence="2 12 13">Belongs to the TonB-dependent receptor family.</text>
</comment>
<reference evidence="17 18" key="1">
    <citation type="submission" date="2018-09" db="EMBL/GenBank/DDBJ databases">
        <authorList>
            <person name="Zhu H."/>
        </authorList>
    </citation>
    <scope>NUCLEOTIDE SEQUENCE [LARGE SCALE GENOMIC DNA]</scope>
    <source>
        <strain evidence="17 18">K2R01-6</strain>
    </source>
</reference>
<dbReference type="GO" id="GO:0015891">
    <property type="term" value="P:siderophore transport"/>
    <property type="evidence" value="ECO:0007669"/>
    <property type="project" value="UniProtKB-ARBA"/>
</dbReference>
<evidence type="ECO:0000256" key="7">
    <source>
        <dbReference type="ARBA" id="ARBA00023065"/>
    </source>
</evidence>
<keyword evidence="6 14" id="KW-0732">Signal</keyword>
<evidence type="ECO:0000256" key="9">
    <source>
        <dbReference type="ARBA" id="ARBA00023136"/>
    </source>
</evidence>
<dbReference type="GO" id="GO:0009279">
    <property type="term" value="C:cell outer membrane"/>
    <property type="evidence" value="ECO:0007669"/>
    <property type="project" value="UniProtKB-SubCell"/>
</dbReference>
<evidence type="ECO:0000256" key="12">
    <source>
        <dbReference type="PROSITE-ProRule" id="PRU01360"/>
    </source>
</evidence>
<keyword evidence="10 17" id="KW-0675">Receptor</keyword>
<feature type="signal peptide" evidence="14">
    <location>
        <begin position="1"/>
        <end position="34"/>
    </location>
</feature>
<dbReference type="PANTHER" id="PTHR32552:SF83">
    <property type="entry name" value="BLR3904 PROTEIN"/>
    <property type="match status" value="1"/>
</dbReference>
<keyword evidence="3 12" id="KW-0813">Transport</keyword>
<dbReference type="InterPro" id="IPR036942">
    <property type="entry name" value="Beta-barrel_TonB_sf"/>
</dbReference>
<evidence type="ECO:0000256" key="8">
    <source>
        <dbReference type="ARBA" id="ARBA00023077"/>
    </source>
</evidence>
<feature type="domain" description="TonB-dependent receptor plug" evidence="16">
    <location>
        <begin position="70"/>
        <end position="170"/>
    </location>
</feature>
<evidence type="ECO:0000256" key="5">
    <source>
        <dbReference type="ARBA" id="ARBA00022692"/>
    </source>
</evidence>
<dbReference type="Pfam" id="PF07715">
    <property type="entry name" value="Plug"/>
    <property type="match status" value="1"/>
</dbReference>
<dbReference type="InterPro" id="IPR000531">
    <property type="entry name" value="Beta-barrel_TonB"/>
</dbReference>
<keyword evidence="5 12" id="KW-0812">Transmembrane</keyword>
<dbReference type="CDD" id="cd01347">
    <property type="entry name" value="ligand_gated_channel"/>
    <property type="match status" value="1"/>
</dbReference>
<evidence type="ECO:0000256" key="13">
    <source>
        <dbReference type="RuleBase" id="RU003357"/>
    </source>
</evidence>
<keyword evidence="18" id="KW-1185">Reference proteome</keyword>
<keyword evidence="7" id="KW-0406">Ion transport</keyword>
<evidence type="ECO:0000256" key="4">
    <source>
        <dbReference type="ARBA" id="ARBA00022452"/>
    </source>
</evidence>
<comment type="subcellular location">
    <subcellularLocation>
        <location evidence="1 12">Cell outer membrane</location>
        <topology evidence="1 12">Multi-pass membrane protein</topology>
    </subcellularLocation>
</comment>
<evidence type="ECO:0000256" key="1">
    <source>
        <dbReference type="ARBA" id="ARBA00004571"/>
    </source>
</evidence>
<accession>A0A418WQB5</accession>
<evidence type="ECO:0000256" key="10">
    <source>
        <dbReference type="ARBA" id="ARBA00023170"/>
    </source>
</evidence>